<dbReference type="EMBL" id="CH474014">
    <property type="protein sequence ID" value="EDL90502.1"/>
    <property type="molecule type" value="Genomic_DNA"/>
</dbReference>
<reference evidence="1 2" key="1">
    <citation type="submission" date="2005-09" db="EMBL/GenBank/DDBJ databases">
        <authorList>
            <person name="Mural R.J."/>
            <person name="Li P.W."/>
            <person name="Adams M.D."/>
            <person name="Amanatides P.G."/>
            <person name="Baden-Tillson H."/>
            <person name="Barnstead M."/>
            <person name="Chin S.H."/>
            <person name="Dew I."/>
            <person name="Evans C.A."/>
            <person name="Ferriera S."/>
            <person name="Flanigan M."/>
            <person name="Fosler C."/>
            <person name="Glodek A."/>
            <person name="Gu Z."/>
            <person name="Holt R.A."/>
            <person name="Jennings D."/>
            <person name="Kraft C.L."/>
            <person name="Lu F."/>
            <person name="Nguyen T."/>
            <person name="Nusskern D.R."/>
            <person name="Pfannkoch C.M."/>
            <person name="Sitter C."/>
            <person name="Sutton G.G."/>
            <person name="Venter J.C."/>
            <person name="Wang Z."/>
            <person name="Woodage T."/>
            <person name="Zheng X.H."/>
            <person name="Zhong F."/>
        </authorList>
    </citation>
    <scope>NUCLEOTIDE SEQUENCE [LARGE SCALE GENOMIC DNA]</scope>
    <source>
        <strain>BN</strain>
        <strain evidence="2">Sprague-Dawley</strain>
    </source>
</reference>
<evidence type="ECO:0000313" key="1">
    <source>
        <dbReference type="EMBL" id="EDL90502.1"/>
    </source>
</evidence>
<evidence type="ECO:0000313" key="2">
    <source>
        <dbReference type="Proteomes" id="UP000234681"/>
    </source>
</evidence>
<sequence length="65" mass="7293">MRFPKKHNKKVLKMQANNAKPVSALAEAIKAFVKPKAFKPKMPKGPSHKLSCLAFITYSKLGKRI</sequence>
<accession>A6K2M8</accession>
<proteinExistence type="predicted"/>
<name>A6K2M8_RAT</name>
<gene>
    <name evidence="1" type="ORF">rCG_49736</name>
</gene>
<organism evidence="1 2">
    <name type="scientific">Rattus norvegicus</name>
    <name type="common">Rat</name>
    <dbReference type="NCBI Taxonomy" id="10116"/>
    <lineage>
        <taxon>Eukaryota</taxon>
        <taxon>Metazoa</taxon>
        <taxon>Chordata</taxon>
        <taxon>Craniata</taxon>
        <taxon>Vertebrata</taxon>
        <taxon>Euteleostomi</taxon>
        <taxon>Mammalia</taxon>
        <taxon>Eutheria</taxon>
        <taxon>Euarchontoglires</taxon>
        <taxon>Glires</taxon>
        <taxon>Rodentia</taxon>
        <taxon>Myomorpha</taxon>
        <taxon>Muroidea</taxon>
        <taxon>Muridae</taxon>
        <taxon>Murinae</taxon>
        <taxon>Rattus</taxon>
    </lineage>
</organism>
<protein>
    <submittedName>
        <fullName evidence="1">RCG49736</fullName>
    </submittedName>
</protein>
<dbReference type="Proteomes" id="UP000234681">
    <property type="component" value="Chromosome X"/>
</dbReference>
<dbReference type="AlphaFoldDB" id="A6K2M8"/>